<feature type="region of interest" description="Disordered" evidence="1">
    <location>
        <begin position="132"/>
        <end position="151"/>
    </location>
</feature>
<name>A0ABC8THK4_9AQUA</name>
<keyword evidence="3" id="KW-1185">Reference proteome</keyword>
<organism evidence="2 3">
    <name type="scientific">Ilex paraguariensis</name>
    <name type="common">yerba mate</name>
    <dbReference type="NCBI Taxonomy" id="185542"/>
    <lineage>
        <taxon>Eukaryota</taxon>
        <taxon>Viridiplantae</taxon>
        <taxon>Streptophyta</taxon>
        <taxon>Embryophyta</taxon>
        <taxon>Tracheophyta</taxon>
        <taxon>Spermatophyta</taxon>
        <taxon>Magnoliopsida</taxon>
        <taxon>eudicotyledons</taxon>
        <taxon>Gunneridae</taxon>
        <taxon>Pentapetalae</taxon>
        <taxon>asterids</taxon>
        <taxon>campanulids</taxon>
        <taxon>Aquifoliales</taxon>
        <taxon>Aquifoliaceae</taxon>
        <taxon>Ilex</taxon>
    </lineage>
</organism>
<accession>A0ABC8THK4</accession>
<dbReference type="InterPro" id="IPR002052">
    <property type="entry name" value="DNA_methylase_N6_adenine_CS"/>
</dbReference>
<dbReference type="PROSITE" id="PS00092">
    <property type="entry name" value="N6_MTASE"/>
    <property type="match status" value="1"/>
</dbReference>
<dbReference type="EMBL" id="CAUOFW020004613">
    <property type="protein sequence ID" value="CAK9166469.1"/>
    <property type="molecule type" value="Genomic_DNA"/>
</dbReference>
<gene>
    <name evidence="2" type="ORF">ILEXP_LOCUS35689</name>
</gene>
<dbReference type="Proteomes" id="UP001642360">
    <property type="component" value="Unassembled WGS sequence"/>
</dbReference>
<feature type="compositionally biased region" description="Polar residues" evidence="1">
    <location>
        <begin position="92"/>
        <end position="108"/>
    </location>
</feature>
<reference evidence="2 3" key="1">
    <citation type="submission" date="2024-02" db="EMBL/GenBank/DDBJ databases">
        <authorList>
            <person name="Vignale AGUSTIN F."/>
            <person name="Sosa J E."/>
            <person name="Modenutti C."/>
        </authorList>
    </citation>
    <scope>NUCLEOTIDE SEQUENCE [LARGE SCALE GENOMIC DNA]</scope>
</reference>
<protein>
    <submittedName>
        <fullName evidence="2">Uncharacterized protein</fullName>
    </submittedName>
</protein>
<evidence type="ECO:0000313" key="2">
    <source>
        <dbReference type="EMBL" id="CAK9166469.1"/>
    </source>
</evidence>
<feature type="region of interest" description="Disordered" evidence="1">
    <location>
        <begin position="92"/>
        <end position="123"/>
    </location>
</feature>
<evidence type="ECO:0000313" key="3">
    <source>
        <dbReference type="Proteomes" id="UP001642360"/>
    </source>
</evidence>
<dbReference type="AlphaFoldDB" id="A0ABC8THK4"/>
<proteinExistence type="predicted"/>
<comment type="caution">
    <text evidence="2">The sequence shown here is derived from an EMBL/GenBank/DDBJ whole genome shotgun (WGS) entry which is preliminary data.</text>
</comment>
<sequence length="181" mass="19548">MALVQSSSNQTTFPAINAGDLNVEGKAVNATKTHTEESNTCSEPGVVEVQGGNKPTSSDLIYTKETQISCSNEEGVIHLNEAEITRAINPQPCTNPKAQQVSSANHNPDNLRAKGKPPAPNDNQMVRTEWKQKQKIQETTNGKDVDPAPIDKGKNIVSTVIIDPPYGDSQYTKRAVAYNCS</sequence>
<feature type="region of interest" description="Disordered" evidence="1">
    <location>
        <begin position="33"/>
        <end position="55"/>
    </location>
</feature>
<evidence type="ECO:0000256" key="1">
    <source>
        <dbReference type="SAM" id="MobiDB-lite"/>
    </source>
</evidence>